<accession>A0A7L7KNK5</accession>
<keyword evidence="3" id="KW-1185">Reference proteome</keyword>
<reference evidence="2 3" key="1">
    <citation type="submission" date="2020-02" db="EMBL/GenBank/DDBJ databases">
        <authorList>
            <person name="Zheng R.K."/>
            <person name="Sun C.M."/>
        </authorList>
    </citation>
    <scope>NUCLEOTIDE SEQUENCE [LARGE SCALE GENOMIC DNA]</scope>
    <source>
        <strain evidence="3">zrk13</strain>
    </source>
</reference>
<dbReference type="AlphaFoldDB" id="A0A7L7KNK5"/>
<dbReference type="RefSeq" id="WP_258877931.1">
    <property type="nucleotide sequence ID" value="NZ_CP048914.1"/>
</dbReference>
<dbReference type="Pfam" id="PF00248">
    <property type="entry name" value="Aldo_ket_red"/>
    <property type="match status" value="1"/>
</dbReference>
<name>A0A7L7KNK5_9MOLU</name>
<evidence type="ECO:0000259" key="1">
    <source>
        <dbReference type="Pfam" id="PF00248"/>
    </source>
</evidence>
<evidence type="ECO:0000313" key="3">
    <source>
        <dbReference type="Proteomes" id="UP000514720"/>
    </source>
</evidence>
<dbReference type="KEGG" id="xcl:G4Z02_00710"/>
<dbReference type="InterPro" id="IPR036812">
    <property type="entry name" value="NAD(P)_OxRdtase_dom_sf"/>
</dbReference>
<dbReference type="PANTHER" id="PTHR43312">
    <property type="entry name" value="D-THREO-ALDOSE 1-DEHYDROGENASE"/>
    <property type="match status" value="1"/>
</dbReference>
<feature type="domain" description="NADP-dependent oxidoreductase" evidence="1">
    <location>
        <begin position="15"/>
        <end position="298"/>
    </location>
</feature>
<dbReference type="InterPro" id="IPR023210">
    <property type="entry name" value="NADP_OxRdtase_dom"/>
</dbReference>
<dbReference type="Gene3D" id="3.20.20.100">
    <property type="entry name" value="NADP-dependent oxidoreductase domain"/>
    <property type="match status" value="1"/>
</dbReference>
<dbReference type="InterPro" id="IPR053135">
    <property type="entry name" value="AKR2_Oxidoreductase"/>
</dbReference>
<dbReference type="EMBL" id="CP048914">
    <property type="protein sequence ID" value="QMS84320.1"/>
    <property type="molecule type" value="Genomic_DNA"/>
</dbReference>
<organism evidence="2 3">
    <name type="scientific">Candidatus Xianfuyuplasma coldseepsis</name>
    <dbReference type="NCBI Taxonomy" id="2782163"/>
    <lineage>
        <taxon>Bacteria</taxon>
        <taxon>Bacillati</taxon>
        <taxon>Mycoplasmatota</taxon>
        <taxon>Mollicutes</taxon>
        <taxon>Candidatus Izemoplasmatales</taxon>
        <taxon>Candidatus Izemoplasmataceae</taxon>
        <taxon>Candidatus Xianfuyuplasma</taxon>
    </lineage>
</organism>
<proteinExistence type="predicted"/>
<dbReference type="PANTHER" id="PTHR43312:SF1">
    <property type="entry name" value="NADP-DEPENDENT OXIDOREDUCTASE DOMAIN-CONTAINING PROTEIN"/>
    <property type="match status" value="1"/>
</dbReference>
<evidence type="ECO:0000313" key="2">
    <source>
        <dbReference type="EMBL" id="QMS84320.1"/>
    </source>
</evidence>
<gene>
    <name evidence="2" type="ORF">G4Z02_00710</name>
</gene>
<protein>
    <submittedName>
        <fullName evidence="2">Aldo/keto reductase</fullName>
    </submittedName>
</protein>
<dbReference type="Proteomes" id="UP000514720">
    <property type="component" value="Chromosome"/>
</dbReference>
<sequence length="310" mass="34976">MNYRTPKKINRPISEIGFGAWQLGNKAFFGEMTDEHALSLVKEAVRQGINIFDTAPGYGSGNSERLLGIGLHDDRSNVFINTKFGHTADGRTDFSVDGLHEMVESSLQRLQTTYLDGVILHNPGRDLLHGDQPLYQALREYKKQGIIRHFGVSIDTVEELDIVLHQNDVDIIEIMFNIIHQSPKTLFDEVQNKGIMLLIKVPLDSGWLSGKYTKDTTFQGIRSRWTTEVKETRLDIVQRIKAICPSDDLAQDALRFILSFDAVTAVIPGVRSLAQLTSNVQSQDDTMDDVTKAQLEALYDQYITTKHTPW</sequence>
<dbReference type="SUPFAM" id="SSF51430">
    <property type="entry name" value="NAD(P)-linked oxidoreductase"/>
    <property type="match status" value="1"/>
</dbReference>
<dbReference type="CDD" id="cd19086">
    <property type="entry name" value="AKR_AKR11C1"/>
    <property type="match status" value="1"/>
</dbReference>